<keyword evidence="3" id="KW-1185">Reference proteome</keyword>
<feature type="transmembrane region" description="Helical" evidence="1">
    <location>
        <begin position="47"/>
        <end position="66"/>
    </location>
</feature>
<keyword evidence="1" id="KW-0472">Membrane</keyword>
<evidence type="ECO:0000313" key="2">
    <source>
        <dbReference type="EMBL" id="KRK84315.1"/>
    </source>
</evidence>
<gene>
    <name evidence="2" type="ORF">FC78_GL000813</name>
</gene>
<evidence type="ECO:0000313" key="3">
    <source>
        <dbReference type="Proteomes" id="UP000051515"/>
    </source>
</evidence>
<dbReference type="AlphaFoldDB" id="A0A0R1KLX7"/>
<protein>
    <submittedName>
        <fullName evidence="2">Uncharacterized protein</fullName>
    </submittedName>
</protein>
<dbReference type="PATRIC" id="fig|1423788.3.peg.833"/>
<proteinExistence type="predicted"/>
<evidence type="ECO:0000256" key="1">
    <source>
        <dbReference type="SAM" id="Phobius"/>
    </source>
</evidence>
<reference evidence="2 3" key="1">
    <citation type="journal article" date="2015" name="Genome Announc.">
        <title>Expanding the biotechnology potential of lactobacilli through comparative genomics of 213 strains and associated genera.</title>
        <authorList>
            <person name="Sun Z."/>
            <person name="Harris H.M."/>
            <person name="McCann A."/>
            <person name="Guo C."/>
            <person name="Argimon S."/>
            <person name="Zhang W."/>
            <person name="Yang X."/>
            <person name="Jeffery I.B."/>
            <person name="Cooney J.C."/>
            <person name="Kagawa T.F."/>
            <person name="Liu W."/>
            <person name="Song Y."/>
            <person name="Salvetti E."/>
            <person name="Wrobel A."/>
            <person name="Rasinkangas P."/>
            <person name="Parkhill J."/>
            <person name="Rea M.C."/>
            <person name="O'Sullivan O."/>
            <person name="Ritari J."/>
            <person name="Douillard F.P."/>
            <person name="Paul Ross R."/>
            <person name="Yang R."/>
            <person name="Briner A.E."/>
            <person name="Felis G.E."/>
            <person name="de Vos W.M."/>
            <person name="Barrangou R."/>
            <person name="Klaenhammer T.R."/>
            <person name="Caufield P.W."/>
            <person name="Cui Y."/>
            <person name="Zhang H."/>
            <person name="O'Toole P.W."/>
        </authorList>
    </citation>
    <scope>NUCLEOTIDE SEQUENCE [LARGE SCALE GENOMIC DNA]</scope>
    <source>
        <strain evidence="2 3">DSM 19674</strain>
    </source>
</reference>
<feature type="transmembrane region" description="Helical" evidence="1">
    <location>
        <begin position="137"/>
        <end position="156"/>
    </location>
</feature>
<dbReference type="STRING" id="1423788.FC78_GL000813"/>
<sequence>MLTIICAGSPNRLIYILEDIYVKNGENKRLHIQMIEDVINRMSSNSFLIKGWSLTILGGLITVYLANINKSMSYLILLLCLFFCLMFWVSDTFYLREERYFRNLYDVVRKKDEKDIDFSMQPIRSGESFLCCMMRPIFLMSYLPIFIVIMGALLLLRHN</sequence>
<comment type="caution">
    <text evidence="2">The sequence shown here is derived from an EMBL/GenBank/DDBJ whole genome shotgun (WGS) entry which is preliminary data.</text>
</comment>
<accession>A0A0R1KLX7</accession>
<feature type="transmembrane region" description="Helical" evidence="1">
    <location>
        <begin position="72"/>
        <end position="95"/>
    </location>
</feature>
<name>A0A0R1KLX7_9LACO</name>
<organism evidence="2 3">
    <name type="scientific">Companilactobacillus bobalius DSM 19674</name>
    <dbReference type="NCBI Taxonomy" id="1423788"/>
    <lineage>
        <taxon>Bacteria</taxon>
        <taxon>Bacillati</taxon>
        <taxon>Bacillota</taxon>
        <taxon>Bacilli</taxon>
        <taxon>Lactobacillales</taxon>
        <taxon>Lactobacillaceae</taxon>
        <taxon>Companilactobacillus</taxon>
        <taxon>Companilactobacillus bobalius</taxon>
    </lineage>
</organism>
<keyword evidence="1" id="KW-1133">Transmembrane helix</keyword>
<dbReference type="Proteomes" id="UP000051515">
    <property type="component" value="Unassembled WGS sequence"/>
</dbReference>
<keyword evidence="1" id="KW-0812">Transmembrane</keyword>
<dbReference type="EMBL" id="AZDY01000020">
    <property type="protein sequence ID" value="KRK84315.1"/>
    <property type="molecule type" value="Genomic_DNA"/>
</dbReference>